<evidence type="ECO:0000313" key="2">
    <source>
        <dbReference type="EMBL" id="NMF88270.1"/>
    </source>
</evidence>
<evidence type="ECO:0000313" key="3">
    <source>
        <dbReference type="Proteomes" id="UP000652074"/>
    </source>
</evidence>
<feature type="signal peptide" evidence="1">
    <location>
        <begin position="1"/>
        <end position="21"/>
    </location>
</feature>
<keyword evidence="3" id="KW-1185">Reference proteome</keyword>
<gene>
    <name evidence="2" type="ORF">GPA26_07205</name>
</gene>
<sequence length="258" mass="28186">MKTIALVVGAILSLLSGIAFGATREDECATGVFEILRRDIPISKLSLRSDGSNVVADACKTWPYKPNLVLVAVAYDEGVEYEKSLIVAVIDKKTKRVGSSSKRAIYEDATTEVGERSLRLDTAKYQLANDVRAFGVRFNSAARGASCGEAYWNDELTLLVPEGKDLRPLASLNLYQQRWLEGCPAATSSALWEDATLTVGMANARTNGLFDLVITARITVNSMGAATGNLKDRIEQHSLHYDGRSYQKGKPVPWWPAI</sequence>
<comment type="caution">
    <text evidence="2">The sequence shown here is derived from an EMBL/GenBank/DDBJ whole genome shotgun (WGS) entry which is preliminary data.</text>
</comment>
<dbReference type="EMBL" id="WTVR01000011">
    <property type="protein sequence ID" value="NMF88270.1"/>
    <property type="molecule type" value="Genomic_DNA"/>
</dbReference>
<protein>
    <recommendedName>
        <fullName evidence="4">Secreted protein</fullName>
    </recommendedName>
</protein>
<proteinExistence type="predicted"/>
<organism evidence="2 3">
    <name type="scientific">Aromatoleum petrolei</name>
    <dbReference type="NCBI Taxonomy" id="76116"/>
    <lineage>
        <taxon>Bacteria</taxon>
        <taxon>Pseudomonadati</taxon>
        <taxon>Pseudomonadota</taxon>
        <taxon>Betaproteobacteria</taxon>
        <taxon>Rhodocyclales</taxon>
        <taxon>Rhodocyclaceae</taxon>
        <taxon>Aromatoleum</taxon>
    </lineage>
</organism>
<dbReference type="RefSeq" id="WP_169205696.1">
    <property type="nucleotide sequence ID" value="NZ_CP059560.1"/>
</dbReference>
<feature type="chain" id="PRO_5046482633" description="Secreted protein" evidence="1">
    <location>
        <begin position="22"/>
        <end position="258"/>
    </location>
</feature>
<dbReference type="Proteomes" id="UP000652074">
    <property type="component" value="Unassembled WGS sequence"/>
</dbReference>
<accession>A0ABX1MM83</accession>
<keyword evidence="1" id="KW-0732">Signal</keyword>
<evidence type="ECO:0000256" key="1">
    <source>
        <dbReference type="SAM" id="SignalP"/>
    </source>
</evidence>
<name>A0ABX1MM83_9RHOO</name>
<evidence type="ECO:0008006" key="4">
    <source>
        <dbReference type="Google" id="ProtNLM"/>
    </source>
</evidence>
<reference evidence="2 3" key="1">
    <citation type="submission" date="2019-12" db="EMBL/GenBank/DDBJ databases">
        <title>Comparative genomics gives insights into the taxonomy of the Azoarcus-Aromatoleum group and reveals separate origins of nif in the plant-associated Azoarcus and non-plant-associated Aromatoleum sub-groups.</title>
        <authorList>
            <person name="Lafos M."/>
            <person name="Maluk M."/>
            <person name="Batista M."/>
            <person name="Junghare M."/>
            <person name="Carmona M."/>
            <person name="Faoro H."/>
            <person name="Cruz L.M."/>
            <person name="Battistoni F."/>
            <person name="De Souza E."/>
            <person name="Pedrosa F."/>
            <person name="Chen W.-M."/>
            <person name="Poole P.S."/>
            <person name="Dixon R.A."/>
            <person name="James E.K."/>
        </authorList>
    </citation>
    <scope>NUCLEOTIDE SEQUENCE [LARGE SCALE GENOMIC DNA]</scope>
    <source>
        <strain evidence="2 3">ToN1</strain>
    </source>
</reference>